<dbReference type="GO" id="GO:0008764">
    <property type="term" value="F:UDP-N-acetylmuramoylalanine-D-glutamate ligase activity"/>
    <property type="evidence" value="ECO:0007669"/>
    <property type="project" value="InterPro"/>
</dbReference>
<dbReference type="GO" id="GO:0008360">
    <property type="term" value="P:regulation of cell shape"/>
    <property type="evidence" value="ECO:0007669"/>
    <property type="project" value="InterPro"/>
</dbReference>
<dbReference type="EMBL" id="JANIBC010000002">
    <property type="protein sequence ID" value="MCQ8184620.1"/>
    <property type="molecule type" value="Genomic_DNA"/>
</dbReference>
<dbReference type="PANTHER" id="PTHR43692">
    <property type="entry name" value="UDP-N-ACETYLMURAMOYLALANINE--D-GLUTAMATE LIGASE"/>
    <property type="match status" value="1"/>
</dbReference>
<keyword evidence="9" id="KW-1185">Reference proteome</keyword>
<comment type="pathway">
    <text evidence="2">Cell wall biogenesis; peptidoglycan biosynthesis.</text>
</comment>
<evidence type="ECO:0000256" key="5">
    <source>
        <dbReference type="ARBA" id="ARBA00022741"/>
    </source>
</evidence>
<keyword evidence="4 8" id="KW-0436">Ligase</keyword>
<evidence type="ECO:0000256" key="3">
    <source>
        <dbReference type="ARBA" id="ARBA00022490"/>
    </source>
</evidence>
<proteinExistence type="predicted"/>
<dbReference type="GO" id="GO:0005737">
    <property type="term" value="C:cytoplasm"/>
    <property type="evidence" value="ECO:0007669"/>
    <property type="project" value="UniProtKB-SubCell"/>
</dbReference>
<dbReference type="SUPFAM" id="SSF53623">
    <property type="entry name" value="MurD-like peptide ligases, catalytic domain"/>
    <property type="match status" value="1"/>
</dbReference>
<evidence type="ECO:0000256" key="6">
    <source>
        <dbReference type="ARBA" id="ARBA00022840"/>
    </source>
</evidence>
<keyword evidence="6" id="KW-0067">ATP-binding</keyword>
<reference evidence="8" key="1">
    <citation type="submission" date="2022-07" db="EMBL/GenBank/DDBJ databases">
        <title>Parvularcula maris sp. nov., an algicidal bacterium isolated from seawater.</title>
        <authorList>
            <person name="Li F."/>
        </authorList>
    </citation>
    <scope>NUCLEOTIDE SEQUENCE</scope>
    <source>
        <strain evidence="8">BGMRC 0090</strain>
    </source>
</reference>
<name>A0A9X2RH72_9PROT</name>
<evidence type="ECO:0000313" key="8">
    <source>
        <dbReference type="EMBL" id="MCQ8184620.1"/>
    </source>
</evidence>
<evidence type="ECO:0000256" key="2">
    <source>
        <dbReference type="ARBA" id="ARBA00004752"/>
    </source>
</evidence>
<dbReference type="GO" id="GO:0051301">
    <property type="term" value="P:cell division"/>
    <property type="evidence" value="ECO:0007669"/>
    <property type="project" value="InterPro"/>
</dbReference>
<dbReference type="PANTHER" id="PTHR43692:SF1">
    <property type="entry name" value="UDP-N-ACETYLMURAMOYLALANINE--D-GLUTAMATE LIGASE"/>
    <property type="match status" value="1"/>
</dbReference>
<gene>
    <name evidence="8" type="ORF">NOG11_04395</name>
</gene>
<evidence type="ECO:0000313" key="9">
    <source>
        <dbReference type="Proteomes" id="UP001142610"/>
    </source>
</evidence>
<dbReference type="AlphaFoldDB" id="A0A9X2RH72"/>
<comment type="caution">
    <text evidence="8">The sequence shown here is derived from an EMBL/GenBank/DDBJ whole genome shotgun (WGS) entry which is preliminary data.</text>
</comment>
<dbReference type="SUPFAM" id="SSF53244">
    <property type="entry name" value="MurD-like peptide ligases, peptide-binding domain"/>
    <property type="match status" value="1"/>
</dbReference>
<sequence length="414" mass="43741">MRFLLHGAGVETRAAAEGLRQRSRGDLALYAPQGGEIERLAPLSDPEADRFLEGAVYLRSPGIPPRDAFYQHAEEKAALVTTPTGWWLKEEASPNTVTVTGTKGKSTTTALLADCLVAAGRSAAAYGNIGRPPLSAEPVSEEFPVLELSSYMMHDLPEAEHLHLVTSLYEDHLDWHGGRAAYHAAKLRPFRRDRPARGLAPRAVIEAYGLPSSVTAIEEVVSPELHLGSRLIDAGPPESGFTGGPLRLALQAAAAATAILVGEGAAALAASEAAANFKGLPSRQSLVPSEDGRLWIDDALATIPEAVVSVLSRFEGRKVTLILGGADRGIDYTPLEEALAASEDVAAIAFGPVAARFRFPYLPAETLEAALEEAATRTPEGGVILFSPAAPSAPPHKDYKERSAIFRAAAGAAR</sequence>
<dbReference type="InterPro" id="IPR036615">
    <property type="entry name" value="Mur_ligase_C_dom_sf"/>
</dbReference>
<accession>A0A9X2RH72</accession>
<protein>
    <submittedName>
        <fullName evidence="8">Mur ligase family protein</fullName>
    </submittedName>
</protein>
<feature type="domain" description="Mur ligase central" evidence="7">
    <location>
        <begin position="99"/>
        <end position="190"/>
    </location>
</feature>
<organism evidence="8 9">
    <name type="scientific">Parvularcula maris</name>
    <dbReference type="NCBI Taxonomy" id="2965077"/>
    <lineage>
        <taxon>Bacteria</taxon>
        <taxon>Pseudomonadati</taxon>
        <taxon>Pseudomonadota</taxon>
        <taxon>Alphaproteobacteria</taxon>
        <taxon>Parvularculales</taxon>
        <taxon>Parvularculaceae</taxon>
        <taxon>Parvularcula</taxon>
    </lineage>
</organism>
<keyword evidence="3" id="KW-0963">Cytoplasm</keyword>
<dbReference type="GO" id="GO:0005524">
    <property type="term" value="F:ATP binding"/>
    <property type="evidence" value="ECO:0007669"/>
    <property type="project" value="UniProtKB-KW"/>
</dbReference>
<dbReference type="Gene3D" id="3.40.1190.10">
    <property type="entry name" value="Mur-like, catalytic domain"/>
    <property type="match status" value="1"/>
</dbReference>
<dbReference type="Gene3D" id="3.90.190.20">
    <property type="entry name" value="Mur ligase, C-terminal domain"/>
    <property type="match status" value="1"/>
</dbReference>
<evidence type="ECO:0000259" key="7">
    <source>
        <dbReference type="Pfam" id="PF08245"/>
    </source>
</evidence>
<dbReference type="Pfam" id="PF08245">
    <property type="entry name" value="Mur_ligase_M"/>
    <property type="match status" value="1"/>
</dbReference>
<comment type="subcellular location">
    <subcellularLocation>
        <location evidence="1">Cytoplasm</location>
    </subcellularLocation>
</comment>
<keyword evidence="5" id="KW-0547">Nucleotide-binding</keyword>
<evidence type="ECO:0000256" key="4">
    <source>
        <dbReference type="ARBA" id="ARBA00022598"/>
    </source>
</evidence>
<evidence type="ECO:0000256" key="1">
    <source>
        <dbReference type="ARBA" id="ARBA00004496"/>
    </source>
</evidence>
<dbReference type="InterPro" id="IPR005762">
    <property type="entry name" value="MurD"/>
</dbReference>
<dbReference type="Proteomes" id="UP001142610">
    <property type="component" value="Unassembled WGS sequence"/>
</dbReference>
<dbReference type="RefSeq" id="WP_256618469.1">
    <property type="nucleotide sequence ID" value="NZ_JANIBC010000002.1"/>
</dbReference>
<dbReference type="InterPro" id="IPR013221">
    <property type="entry name" value="Mur_ligase_cen"/>
</dbReference>
<dbReference type="InterPro" id="IPR036565">
    <property type="entry name" value="Mur-like_cat_sf"/>
</dbReference>